<dbReference type="CDD" id="cd03785">
    <property type="entry name" value="GT28_MurG"/>
    <property type="match status" value="1"/>
</dbReference>
<accession>A0A0E3ZA67</accession>
<evidence type="ECO:0000256" key="7">
    <source>
        <dbReference type="ARBA" id="ARBA00023136"/>
    </source>
</evidence>
<dbReference type="Gene3D" id="3.40.50.2000">
    <property type="entry name" value="Glycogen Phosphorylase B"/>
    <property type="match status" value="2"/>
</dbReference>
<evidence type="ECO:0000259" key="11">
    <source>
        <dbReference type="Pfam" id="PF03033"/>
    </source>
</evidence>
<evidence type="ECO:0000256" key="9">
    <source>
        <dbReference type="ARBA" id="ARBA00023316"/>
    </source>
</evidence>
<dbReference type="GO" id="GO:0071555">
    <property type="term" value="P:cell wall organization"/>
    <property type="evidence" value="ECO:0007669"/>
    <property type="project" value="UniProtKB-KW"/>
</dbReference>
<dbReference type="OrthoDB" id="9808936at2"/>
<feature type="binding site" evidence="10">
    <location>
        <begin position="11"/>
        <end position="13"/>
    </location>
    <ligand>
        <name>UDP-N-acetyl-alpha-D-glucosamine</name>
        <dbReference type="ChEBI" id="CHEBI:57705"/>
    </ligand>
</feature>
<keyword evidence="4 10" id="KW-0808">Transferase</keyword>
<dbReference type="GO" id="GO:0050511">
    <property type="term" value="F:undecaprenyldiphospho-muramoylpentapeptide beta-N-acetylglucosaminyltransferase activity"/>
    <property type="evidence" value="ECO:0007669"/>
    <property type="project" value="UniProtKB-UniRule"/>
</dbReference>
<feature type="binding site" evidence="10">
    <location>
        <position position="285"/>
    </location>
    <ligand>
        <name>UDP-N-acetyl-alpha-D-glucosamine</name>
        <dbReference type="ChEBI" id="CHEBI:57705"/>
    </ligand>
</feature>
<keyword evidence="6 10" id="KW-0573">Peptidoglycan synthesis</keyword>
<dbReference type="EC" id="2.4.1.227" evidence="10"/>
<evidence type="ECO:0000256" key="3">
    <source>
        <dbReference type="ARBA" id="ARBA00022676"/>
    </source>
</evidence>
<dbReference type="STRING" id="187101.VC03_00700"/>
<dbReference type="GO" id="GO:0005886">
    <property type="term" value="C:plasma membrane"/>
    <property type="evidence" value="ECO:0007669"/>
    <property type="project" value="UniProtKB-SubCell"/>
</dbReference>
<dbReference type="UniPathway" id="UPA00219"/>
<keyword evidence="8 10" id="KW-0131">Cell cycle</keyword>
<evidence type="ECO:0000256" key="1">
    <source>
        <dbReference type="ARBA" id="ARBA00022475"/>
    </source>
</evidence>
<comment type="function">
    <text evidence="10">Cell wall formation. Catalyzes the transfer of a GlcNAc subunit on undecaprenyl-pyrophosphoryl-MurNAc-pentapeptide (lipid intermediate I) to form undecaprenyl-pyrophosphoryl-MurNAc-(pentapeptide)GlcNAc (lipid intermediate II).</text>
</comment>
<dbReference type="AlphaFoldDB" id="A0A0E3ZA67"/>
<dbReference type="Pfam" id="PF04101">
    <property type="entry name" value="Glyco_tran_28_C"/>
    <property type="match status" value="1"/>
</dbReference>
<evidence type="ECO:0000256" key="8">
    <source>
        <dbReference type="ARBA" id="ARBA00023306"/>
    </source>
</evidence>
<dbReference type="Proteomes" id="UP000033103">
    <property type="component" value="Chromosome"/>
</dbReference>
<protein>
    <recommendedName>
        <fullName evidence="10">UDP-N-acetylglucosamine--N-acetylmuramyl-(pentapeptide) pyrophosphoryl-undecaprenol N-acetylglucosamine transferase</fullName>
        <ecNumber evidence="10">2.4.1.227</ecNumber>
    </recommendedName>
    <alternativeName>
        <fullName evidence="10">Undecaprenyl-PP-MurNAc-pentapeptide-UDPGlcNAc GlcNAc transferase</fullName>
    </alternativeName>
</protein>
<dbReference type="RefSeq" id="WP_046328216.1">
    <property type="nucleotide sequence ID" value="NZ_CP011280.1"/>
</dbReference>
<feature type="binding site" evidence="10">
    <location>
        <position position="160"/>
    </location>
    <ligand>
        <name>UDP-N-acetyl-alpha-D-glucosamine</name>
        <dbReference type="ChEBI" id="CHEBI:57705"/>
    </ligand>
</feature>
<keyword evidence="7 10" id="KW-0472">Membrane</keyword>
<feature type="domain" description="Glycosyltransferase family 28 N-terminal" evidence="11">
    <location>
        <begin position="4"/>
        <end position="135"/>
    </location>
</feature>
<evidence type="ECO:0000256" key="5">
    <source>
        <dbReference type="ARBA" id="ARBA00022960"/>
    </source>
</evidence>
<evidence type="ECO:0000313" key="14">
    <source>
        <dbReference type="Proteomes" id="UP000033103"/>
    </source>
</evidence>
<feature type="domain" description="Glycosyl transferase family 28 C-terminal" evidence="12">
    <location>
        <begin position="183"/>
        <end position="327"/>
    </location>
</feature>
<feature type="binding site" evidence="10">
    <location>
        <position position="117"/>
    </location>
    <ligand>
        <name>UDP-N-acetyl-alpha-D-glucosamine</name>
        <dbReference type="ChEBI" id="CHEBI:57705"/>
    </ligand>
</feature>
<evidence type="ECO:0000256" key="4">
    <source>
        <dbReference type="ARBA" id="ARBA00022679"/>
    </source>
</evidence>
<dbReference type="InterPro" id="IPR007235">
    <property type="entry name" value="Glyco_trans_28_C"/>
</dbReference>
<reference evidence="13 14" key="1">
    <citation type="journal article" date="2012" name="BMC Genomics">
        <title>Genomic sequence analysis and characterization of Sneathia amnii sp. nov.</title>
        <authorList>
            <consortium name="Vaginal Microbiome Consortium (additional members)"/>
            <person name="Harwich M.D.Jr."/>
            <person name="Serrano M.G."/>
            <person name="Fettweis J.M."/>
            <person name="Alves J.M."/>
            <person name="Reimers M.A."/>
            <person name="Buck G.A."/>
            <person name="Jefferson K.K."/>
        </authorList>
    </citation>
    <scope>NUCLEOTIDE SEQUENCE [LARGE SCALE GENOMIC DNA]</scope>
    <source>
        <strain evidence="13 14">SN35</strain>
    </source>
</reference>
<dbReference type="SUPFAM" id="SSF53756">
    <property type="entry name" value="UDP-Glycosyltransferase/glycogen phosphorylase"/>
    <property type="match status" value="1"/>
</dbReference>
<organism evidence="13 14">
    <name type="scientific">Sneathia vaginalis</name>
    <dbReference type="NCBI Taxonomy" id="187101"/>
    <lineage>
        <taxon>Bacteria</taxon>
        <taxon>Fusobacteriati</taxon>
        <taxon>Fusobacteriota</taxon>
        <taxon>Fusobacteriia</taxon>
        <taxon>Fusobacteriales</taxon>
        <taxon>Leptotrichiaceae</taxon>
        <taxon>Sneathia</taxon>
    </lineage>
</organism>
<sequence length="351" mass="39597">MKKIAFTTGGTGGHIYPALSLANEMKKRGYEVIFIGTCHRMEKEIVPKAGYKFYGLDILPFNSIKSVLKGIKAVFEIKKILKQENVDTLIGFGNYISIPSITAAKLLKINIYLQEQNIVMGKANKYGMFFAKKVFLAFGNSLDLIKRFKSKCVVTGNPLRHEFYNITKEDARNILSIPKENRVILVMGGSLGAKSINEAILSNIDKINEKEHFTLYWSTGEKLYKEVQVRIKNFNNIIVMPYFENVYEIMAASDLVICRSGASTISELLQLEKPSILIPYDYVGQKENAEMLEYVDAAKAYTNESAKSAILEALSLCEQDSMLNFMRENIKTLNTGNAVNNILKEMEDDNK</sequence>
<evidence type="ECO:0000256" key="10">
    <source>
        <dbReference type="HAMAP-Rule" id="MF_00033"/>
    </source>
</evidence>
<keyword evidence="5 10" id="KW-0133">Cell shape</keyword>
<feature type="binding site" evidence="10">
    <location>
        <position position="190"/>
    </location>
    <ligand>
        <name>UDP-N-acetyl-alpha-D-glucosamine</name>
        <dbReference type="ChEBI" id="CHEBI:57705"/>
    </ligand>
</feature>
<proteinExistence type="inferred from homology"/>
<dbReference type="PANTHER" id="PTHR21015">
    <property type="entry name" value="UDP-N-ACETYLGLUCOSAMINE--N-ACETYLMURAMYL-(PENTAPEPTIDE) PYROPHOSPHORYL-UNDECAPRENOL N-ACETYLGLUCOSAMINE TRANSFERASE 1"/>
    <property type="match status" value="1"/>
</dbReference>
<dbReference type="KEGG" id="sns:VC03_00700"/>
<dbReference type="GO" id="GO:0009252">
    <property type="term" value="P:peptidoglycan biosynthetic process"/>
    <property type="evidence" value="ECO:0007669"/>
    <property type="project" value="UniProtKB-UniRule"/>
</dbReference>
<comment type="catalytic activity">
    <reaction evidence="10">
        <text>di-trans,octa-cis-undecaprenyl diphospho-N-acetyl-alpha-D-muramoyl-L-alanyl-D-glutamyl-meso-2,6-diaminopimeloyl-D-alanyl-D-alanine + UDP-N-acetyl-alpha-D-glucosamine = di-trans,octa-cis-undecaprenyl diphospho-[N-acetyl-alpha-D-glucosaminyl-(1-&gt;4)]-N-acetyl-alpha-D-muramoyl-L-alanyl-D-glutamyl-meso-2,6-diaminopimeloyl-D-alanyl-D-alanine + UDP + H(+)</text>
        <dbReference type="Rhea" id="RHEA:31227"/>
        <dbReference type="ChEBI" id="CHEBI:15378"/>
        <dbReference type="ChEBI" id="CHEBI:57705"/>
        <dbReference type="ChEBI" id="CHEBI:58223"/>
        <dbReference type="ChEBI" id="CHEBI:61387"/>
        <dbReference type="ChEBI" id="CHEBI:61388"/>
        <dbReference type="EC" id="2.4.1.227"/>
    </reaction>
</comment>
<dbReference type="Pfam" id="PF03033">
    <property type="entry name" value="Glyco_transf_28"/>
    <property type="match status" value="1"/>
</dbReference>
<keyword evidence="3 10" id="KW-0328">Glycosyltransferase</keyword>
<gene>
    <name evidence="10" type="primary">murG</name>
    <name evidence="13" type="ORF">VC03_00700</name>
</gene>
<dbReference type="HOGENOM" id="CLU_037404_0_1_0"/>
<comment type="caution">
    <text evidence="10">Lacks conserved residue(s) required for the propagation of feature annotation.</text>
</comment>
<dbReference type="HAMAP" id="MF_00033">
    <property type="entry name" value="MurG"/>
    <property type="match status" value="1"/>
</dbReference>
<dbReference type="InterPro" id="IPR006009">
    <property type="entry name" value="GlcNAc_MurG"/>
</dbReference>
<comment type="similarity">
    <text evidence="10">Belongs to the glycosyltransferase 28 family. MurG subfamily.</text>
</comment>
<evidence type="ECO:0000256" key="2">
    <source>
        <dbReference type="ARBA" id="ARBA00022618"/>
    </source>
</evidence>
<evidence type="ECO:0000259" key="12">
    <source>
        <dbReference type="Pfam" id="PF04101"/>
    </source>
</evidence>
<dbReference type="GO" id="GO:0005975">
    <property type="term" value="P:carbohydrate metabolic process"/>
    <property type="evidence" value="ECO:0007669"/>
    <property type="project" value="InterPro"/>
</dbReference>
<dbReference type="GO" id="GO:0008360">
    <property type="term" value="P:regulation of cell shape"/>
    <property type="evidence" value="ECO:0007669"/>
    <property type="project" value="UniProtKB-KW"/>
</dbReference>
<keyword evidence="9 10" id="KW-0961">Cell wall biogenesis/degradation</keyword>
<dbReference type="PANTHER" id="PTHR21015:SF22">
    <property type="entry name" value="GLYCOSYLTRANSFERASE"/>
    <property type="match status" value="1"/>
</dbReference>
<comment type="pathway">
    <text evidence="10">Cell wall biogenesis; peptidoglycan biosynthesis.</text>
</comment>
<keyword evidence="2 10" id="KW-0132">Cell division</keyword>
<keyword evidence="14" id="KW-1185">Reference proteome</keyword>
<dbReference type="NCBIfam" id="TIGR01133">
    <property type="entry name" value="murG"/>
    <property type="match status" value="1"/>
</dbReference>
<dbReference type="EMBL" id="CP011280">
    <property type="protein sequence ID" value="AKC95110.1"/>
    <property type="molecule type" value="Genomic_DNA"/>
</dbReference>
<dbReference type="GO" id="GO:0051301">
    <property type="term" value="P:cell division"/>
    <property type="evidence" value="ECO:0007669"/>
    <property type="project" value="UniProtKB-KW"/>
</dbReference>
<name>A0A0E3ZA67_9FUSO</name>
<dbReference type="InterPro" id="IPR004276">
    <property type="entry name" value="GlycoTrans_28_N"/>
</dbReference>
<dbReference type="GO" id="GO:0051991">
    <property type="term" value="F:UDP-N-acetyl-D-glucosamine:N-acetylmuramoyl-L-alanyl-D-glutamyl-meso-2,6-diaminopimelyl-D-alanyl-D-alanine-diphosphoundecaprenol 4-beta-N-acetylglucosaminlytransferase activity"/>
    <property type="evidence" value="ECO:0007669"/>
    <property type="project" value="RHEA"/>
</dbReference>
<dbReference type="PATRIC" id="fig|1069640.6.peg.132"/>
<evidence type="ECO:0000313" key="13">
    <source>
        <dbReference type="EMBL" id="AKC95110.1"/>
    </source>
</evidence>
<comment type="subcellular location">
    <subcellularLocation>
        <location evidence="10">Cell membrane</location>
        <topology evidence="10">Peripheral membrane protein</topology>
        <orientation evidence="10">Cytoplasmic side</orientation>
    </subcellularLocation>
</comment>
<keyword evidence="1 10" id="KW-1003">Cell membrane</keyword>
<evidence type="ECO:0000256" key="6">
    <source>
        <dbReference type="ARBA" id="ARBA00022984"/>
    </source>
</evidence>